<feature type="non-terminal residue" evidence="2">
    <location>
        <position position="73"/>
    </location>
</feature>
<dbReference type="PROSITE" id="PS50956">
    <property type="entry name" value="HTH_ASNC_2"/>
    <property type="match status" value="1"/>
</dbReference>
<sequence length="73" mass="7948">MSFAALGREIGLSRTAVQDRVAKLEIEGIITGYFTDYSLGQSGLISAVLFIKISTRPCDRALDWLASLKGVQE</sequence>
<accession>A0A0F9C1P3</accession>
<dbReference type="InterPro" id="IPR036388">
    <property type="entry name" value="WH-like_DNA-bd_sf"/>
</dbReference>
<dbReference type="EMBL" id="LAZR01046485">
    <property type="protein sequence ID" value="KKK96439.1"/>
    <property type="molecule type" value="Genomic_DNA"/>
</dbReference>
<dbReference type="AlphaFoldDB" id="A0A0F9C1P3"/>
<reference evidence="2" key="1">
    <citation type="journal article" date="2015" name="Nature">
        <title>Complex archaea that bridge the gap between prokaryotes and eukaryotes.</title>
        <authorList>
            <person name="Spang A."/>
            <person name="Saw J.H."/>
            <person name="Jorgensen S.L."/>
            <person name="Zaremba-Niedzwiedzka K."/>
            <person name="Martijn J."/>
            <person name="Lind A.E."/>
            <person name="van Eijk R."/>
            <person name="Schleper C."/>
            <person name="Guy L."/>
            <person name="Ettema T.J."/>
        </authorList>
    </citation>
    <scope>NUCLEOTIDE SEQUENCE</scope>
</reference>
<proteinExistence type="predicted"/>
<dbReference type="InterPro" id="IPR019885">
    <property type="entry name" value="Tscrpt_reg_HTH_AsnC-type_CS"/>
</dbReference>
<gene>
    <name evidence="2" type="ORF">LCGC14_2662770</name>
</gene>
<organism evidence="2">
    <name type="scientific">marine sediment metagenome</name>
    <dbReference type="NCBI Taxonomy" id="412755"/>
    <lineage>
        <taxon>unclassified sequences</taxon>
        <taxon>metagenomes</taxon>
        <taxon>ecological metagenomes</taxon>
    </lineage>
</organism>
<dbReference type="InterPro" id="IPR036390">
    <property type="entry name" value="WH_DNA-bd_sf"/>
</dbReference>
<comment type="caution">
    <text evidence="2">The sequence shown here is derived from an EMBL/GenBank/DDBJ whole genome shotgun (WGS) entry which is preliminary data.</text>
</comment>
<dbReference type="InterPro" id="IPR000485">
    <property type="entry name" value="AsnC-type_HTH_dom"/>
</dbReference>
<name>A0A0F9C1P3_9ZZZZ</name>
<feature type="domain" description="HTH asnC-type" evidence="1">
    <location>
        <begin position="1"/>
        <end position="45"/>
    </location>
</feature>
<evidence type="ECO:0000259" key="1">
    <source>
        <dbReference type="PROSITE" id="PS50956"/>
    </source>
</evidence>
<protein>
    <recommendedName>
        <fullName evidence="1">HTH asnC-type domain-containing protein</fullName>
    </recommendedName>
</protein>
<dbReference type="GO" id="GO:0043565">
    <property type="term" value="F:sequence-specific DNA binding"/>
    <property type="evidence" value="ECO:0007669"/>
    <property type="project" value="InterPro"/>
</dbReference>
<dbReference type="Pfam" id="PF13404">
    <property type="entry name" value="HTH_AsnC-type"/>
    <property type="match status" value="1"/>
</dbReference>
<dbReference type="SUPFAM" id="SSF46785">
    <property type="entry name" value="Winged helix' DNA-binding domain"/>
    <property type="match status" value="1"/>
</dbReference>
<evidence type="ECO:0000313" key="2">
    <source>
        <dbReference type="EMBL" id="KKK96439.1"/>
    </source>
</evidence>
<dbReference type="Gene3D" id="1.10.10.10">
    <property type="entry name" value="Winged helix-like DNA-binding domain superfamily/Winged helix DNA-binding domain"/>
    <property type="match status" value="1"/>
</dbReference>
<dbReference type="PROSITE" id="PS00519">
    <property type="entry name" value="HTH_ASNC_1"/>
    <property type="match status" value="1"/>
</dbReference>